<protein>
    <recommendedName>
        <fullName evidence="4">DUF3068 domain-containing protein</fullName>
    </recommendedName>
</protein>
<evidence type="ECO:0000256" key="1">
    <source>
        <dbReference type="SAM" id="Phobius"/>
    </source>
</evidence>
<evidence type="ECO:0000313" key="2">
    <source>
        <dbReference type="EMBL" id="PQP10481.1"/>
    </source>
</evidence>
<gene>
    <name evidence="2" type="ORF">C5613_43915</name>
</gene>
<evidence type="ECO:0008006" key="4">
    <source>
        <dbReference type="Google" id="ProtNLM"/>
    </source>
</evidence>
<organism evidence="2 3">
    <name type="scientific">Rhodococcus opacus</name>
    <name type="common">Nocardia opaca</name>
    <dbReference type="NCBI Taxonomy" id="37919"/>
    <lineage>
        <taxon>Bacteria</taxon>
        <taxon>Bacillati</taxon>
        <taxon>Actinomycetota</taxon>
        <taxon>Actinomycetes</taxon>
        <taxon>Mycobacteriales</taxon>
        <taxon>Nocardiaceae</taxon>
        <taxon>Rhodococcus</taxon>
    </lineage>
</organism>
<dbReference type="AlphaFoldDB" id="A0A2S8I6S5"/>
<dbReference type="Proteomes" id="UP000239290">
    <property type="component" value="Unassembled WGS sequence"/>
</dbReference>
<keyword evidence="1" id="KW-1133">Transmembrane helix</keyword>
<accession>A0A2S8I6S5</accession>
<comment type="caution">
    <text evidence="2">The sequence shown here is derived from an EMBL/GenBank/DDBJ whole genome shotgun (WGS) entry which is preliminary data.</text>
</comment>
<sequence length="351" mass="36155">MAEEAFVALRRSSKIFIALGLLFLILAAVLRFLVVPAMTKLPGSVDVTARYEGTGTLLNAAALQAGDFGNVIASDVPVSVDRHIYVSETAGDNAVTHDDITVSAPGGVSLPTNHTYVLDRKTMDVGGAVDGVQAEPHSGMTIGLPLYPDSSAEYSLYDFATKSTVPLAFVDSGTVSGRDVLNYTAQAQGPLQDAAILSALPPALPKAQLAGLAPLLPADLQAKLGGALATLPDPVPFNYTAISKVALSADQTLGTPIDGALNQQVIANVEVNGENVSLLPVLALDTALTDQSIADAASAASSQSRIVFLLSVVTPIVLAVIGLVLVVIGVLRRRPATPSHPPVAAAEESRV</sequence>
<evidence type="ECO:0000313" key="3">
    <source>
        <dbReference type="Proteomes" id="UP000239290"/>
    </source>
</evidence>
<proteinExistence type="predicted"/>
<reference evidence="3" key="1">
    <citation type="submission" date="2018-02" db="EMBL/GenBank/DDBJ databases">
        <title>Draft genome sequencing of Rhodococcus opacus KU647198.</title>
        <authorList>
            <person name="Zheng B.-X."/>
        </authorList>
    </citation>
    <scope>NUCLEOTIDE SEQUENCE [LARGE SCALE GENOMIC DNA]</scope>
    <source>
        <strain evidence="3">04-OD7</strain>
    </source>
</reference>
<feature type="transmembrane region" description="Helical" evidence="1">
    <location>
        <begin position="306"/>
        <end position="331"/>
    </location>
</feature>
<dbReference type="EMBL" id="PUIO01000130">
    <property type="protein sequence ID" value="PQP10481.1"/>
    <property type="molecule type" value="Genomic_DNA"/>
</dbReference>
<keyword evidence="1" id="KW-0812">Transmembrane</keyword>
<keyword evidence="1" id="KW-0472">Membrane</keyword>
<dbReference type="Pfam" id="PF11271">
    <property type="entry name" value="PorA"/>
    <property type="match status" value="1"/>
</dbReference>
<dbReference type="InterPro" id="IPR021424">
    <property type="entry name" value="PorA"/>
</dbReference>
<name>A0A2S8I6S5_RHOOP</name>